<dbReference type="HOGENOM" id="CLU_045008_1_0_1"/>
<evidence type="ECO:0000256" key="1">
    <source>
        <dbReference type="SAM" id="MobiDB-lite"/>
    </source>
</evidence>
<proteinExistence type="predicted"/>
<dbReference type="Pfam" id="PF20150">
    <property type="entry name" value="2EXR"/>
    <property type="match status" value="1"/>
</dbReference>
<gene>
    <name evidence="3" type="ORF">SBOR_8375</name>
</gene>
<dbReference type="Proteomes" id="UP000019487">
    <property type="component" value="Unassembled WGS sequence"/>
</dbReference>
<dbReference type="OrthoDB" id="3482238at2759"/>
<evidence type="ECO:0000313" key="3">
    <source>
        <dbReference type="EMBL" id="ESZ91229.1"/>
    </source>
</evidence>
<evidence type="ECO:0000259" key="2">
    <source>
        <dbReference type="Pfam" id="PF20150"/>
    </source>
</evidence>
<comment type="caution">
    <text evidence="3">The sequence shown here is derived from an EMBL/GenBank/DDBJ whole genome shotgun (WGS) entry which is preliminary data.</text>
</comment>
<accession>W9C8P3</accession>
<feature type="domain" description="2EXR" evidence="2">
    <location>
        <begin position="21"/>
        <end position="133"/>
    </location>
</feature>
<feature type="compositionally biased region" description="Basic residues" evidence="1">
    <location>
        <begin position="305"/>
        <end position="316"/>
    </location>
</feature>
<dbReference type="AlphaFoldDB" id="W9C8P3"/>
<keyword evidence="4" id="KW-1185">Reference proteome</keyword>
<feature type="region of interest" description="Disordered" evidence="1">
    <location>
        <begin position="305"/>
        <end position="326"/>
    </location>
</feature>
<dbReference type="PANTHER" id="PTHR35910">
    <property type="entry name" value="2EXR DOMAIN-CONTAINING PROTEIN"/>
    <property type="match status" value="1"/>
</dbReference>
<evidence type="ECO:0000313" key="4">
    <source>
        <dbReference type="Proteomes" id="UP000019487"/>
    </source>
</evidence>
<reference evidence="3 4" key="1">
    <citation type="journal article" date="2014" name="Genome Announc.">
        <title>Draft genome sequence of Sclerotinia borealis, a psychrophilic plant pathogenic fungus.</title>
        <authorList>
            <person name="Mardanov A.V."/>
            <person name="Beletsky A.V."/>
            <person name="Kadnikov V.V."/>
            <person name="Ignatov A.N."/>
            <person name="Ravin N.V."/>
        </authorList>
    </citation>
    <scope>NUCLEOTIDE SEQUENCE [LARGE SCALE GENOMIC DNA]</scope>
    <source>
        <strain evidence="4">F-4157</strain>
    </source>
</reference>
<protein>
    <recommendedName>
        <fullName evidence="2">2EXR domain-containing protein</fullName>
    </recommendedName>
</protein>
<dbReference type="STRING" id="1432307.W9C8P3"/>
<sequence>MTKFFNHEHIASSKQNHSLKFHLFPCLPREIRLHIWSLSLSQHRFIPIWVSSTTDDSNPDQNNRSRLYSSYNYLGNIISGSHYELSINDSVSNTVSPFLSTTIESRSAALDFFHICLPIARGQVRISPEYDVLFLQSWDKDPSLLANILHDIRAYDPKDEGLLHLALAHAEKSTFFNVPQPSNLLSGHTALLVDEDFDAFLHHETNDEVPYDPPVDKGEQDVQAVSPQVTDNAMIDDNETGAFHDETLSFLTRQSRERSDNFPSSVSKKKDDIHSIATASLVDILSNKLRSLWCVEQPIRKTRNSYRHHRTAHHRPMSPLTKTCPTMPSLDRIDRSYIKFDWLENDPRPVKLDLKQLRFKKDPRRFYHSWRVLEKTLGVQHTVPFQIYVCVATQMSPLEESELEKNVARYTSTNPAVRQIVNRHHQADLAESEIGPELPVRDFGSHLQVSGPGCLRNDESYTQLEKDATTTIGMWIFPGEAFGIVDENNVSEVYERVNVRANVSDLPGLAVLDI</sequence>
<dbReference type="InterPro" id="IPR045518">
    <property type="entry name" value="2EXR"/>
</dbReference>
<dbReference type="PANTHER" id="PTHR35910:SF6">
    <property type="entry name" value="2EXR DOMAIN-CONTAINING PROTEIN"/>
    <property type="match status" value="1"/>
</dbReference>
<organism evidence="3 4">
    <name type="scientific">Sclerotinia borealis (strain F-4128)</name>
    <dbReference type="NCBI Taxonomy" id="1432307"/>
    <lineage>
        <taxon>Eukaryota</taxon>
        <taxon>Fungi</taxon>
        <taxon>Dikarya</taxon>
        <taxon>Ascomycota</taxon>
        <taxon>Pezizomycotina</taxon>
        <taxon>Leotiomycetes</taxon>
        <taxon>Helotiales</taxon>
        <taxon>Sclerotiniaceae</taxon>
        <taxon>Sclerotinia</taxon>
    </lineage>
</organism>
<name>W9C8P3_SCLBF</name>
<dbReference type="EMBL" id="AYSA01000525">
    <property type="protein sequence ID" value="ESZ91229.1"/>
    <property type="molecule type" value="Genomic_DNA"/>
</dbReference>